<dbReference type="PANTHER" id="PTHR11963:SF48">
    <property type="entry name" value="DIPEPTIDASE B, ISOFORM A"/>
    <property type="match status" value="1"/>
</dbReference>
<dbReference type="PANTHER" id="PTHR11963">
    <property type="entry name" value="LEUCINE AMINOPEPTIDASE-RELATED"/>
    <property type="match status" value="1"/>
</dbReference>
<dbReference type="KEGG" id="pmaw:MACH26_09600"/>
<keyword evidence="2" id="KW-0031">Aminopeptidase</keyword>
<dbReference type="PROSITE" id="PS00631">
    <property type="entry name" value="CYTOSOL_AP"/>
    <property type="match status" value="1"/>
</dbReference>
<dbReference type="Proteomes" id="UP001333710">
    <property type="component" value="Chromosome"/>
</dbReference>
<feature type="domain" description="Cytosol aminopeptidase" evidence="6">
    <location>
        <begin position="345"/>
        <end position="352"/>
    </location>
</feature>
<accession>A0AA48HHK4</accession>
<keyword evidence="3" id="KW-0645">Protease</keyword>
<dbReference type="Gene3D" id="3.40.630.10">
    <property type="entry name" value="Zn peptidases"/>
    <property type="match status" value="1"/>
</dbReference>
<dbReference type="CDD" id="cd00433">
    <property type="entry name" value="Peptidase_M17"/>
    <property type="match status" value="1"/>
</dbReference>
<dbReference type="SUPFAM" id="SSF53187">
    <property type="entry name" value="Zn-dependent exopeptidases"/>
    <property type="match status" value="1"/>
</dbReference>
<keyword evidence="5" id="KW-0464">Manganese</keyword>
<evidence type="ECO:0000256" key="4">
    <source>
        <dbReference type="ARBA" id="ARBA00022801"/>
    </source>
</evidence>
<reference evidence="7" key="1">
    <citation type="submission" date="2023-01" db="EMBL/GenBank/DDBJ databases">
        <title>Complete genome sequence of Planctobacterium marinum strain Dej080120_11.</title>
        <authorList>
            <person name="Ueki S."/>
            <person name="Maruyama F."/>
        </authorList>
    </citation>
    <scope>NUCLEOTIDE SEQUENCE</scope>
    <source>
        <strain evidence="7">Dej080120_11</strain>
    </source>
</reference>
<dbReference type="InterPro" id="IPR011356">
    <property type="entry name" value="Leucine_aapep/pepB"/>
</dbReference>
<organism evidence="7 8">
    <name type="scientific">Planctobacterium marinum</name>
    <dbReference type="NCBI Taxonomy" id="1631968"/>
    <lineage>
        <taxon>Bacteria</taxon>
        <taxon>Pseudomonadati</taxon>
        <taxon>Pseudomonadota</taxon>
        <taxon>Gammaproteobacteria</taxon>
        <taxon>Alteromonadales</taxon>
        <taxon>Alteromonadaceae</taxon>
        <taxon>Planctobacterium</taxon>
    </lineage>
</organism>
<protein>
    <submittedName>
        <fullName evidence="7">Peptidase M17</fullName>
    </submittedName>
</protein>
<dbReference type="GO" id="GO:0005737">
    <property type="term" value="C:cytoplasm"/>
    <property type="evidence" value="ECO:0007669"/>
    <property type="project" value="InterPro"/>
</dbReference>
<evidence type="ECO:0000256" key="5">
    <source>
        <dbReference type="ARBA" id="ARBA00023211"/>
    </source>
</evidence>
<dbReference type="InterPro" id="IPR000819">
    <property type="entry name" value="Peptidase_M17_C"/>
</dbReference>
<dbReference type="RefSeq" id="WP_338291412.1">
    <property type="nucleotide sequence ID" value="NZ_AP027272.1"/>
</dbReference>
<name>A0AA48HHK4_9ALTE</name>
<dbReference type="GO" id="GO:0070006">
    <property type="term" value="F:metalloaminopeptidase activity"/>
    <property type="evidence" value="ECO:0007669"/>
    <property type="project" value="InterPro"/>
</dbReference>
<dbReference type="Pfam" id="PF00883">
    <property type="entry name" value="Peptidase_M17"/>
    <property type="match status" value="1"/>
</dbReference>
<comment type="similarity">
    <text evidence="1">Belongs to the peptidase M17 family.</text>
</comment>
<dbReference type="EMBL" id="AP027272">
    <property type="protein sequence ID" value="BDX05439.1"/>
    <property type="molecule type" value="Genomic_DNA"/>
</dbReference>
<proteinExistence type="inferred from homology"/>
<evidence type="ECO:0000313" key="7">
    <source>
        <dbReference type="EMBL" id="BDX05439.1"/>
    </source>
</evidence>
<evidence type="ECO:0000313" key="8">
    <source>
        <dbReference type="Proteomes" id="UP001333710"/>
    </source>
</evidence>
<dbReference type="AlphaFoldDB" id="A0AA48HHK4"/>
<evidence type="ECO:0000256" key="1">
    <source>
        <dbReference type="ARBA" id="ARBA00009528"/>
    </source>
</evidence>
<keyword evidence="4" id="KW-0378">Hydrolase</keyword>
<gene>
    <name evidence="7" type="ORF">MACH26_09600</name>
</gene>
<dbReference type="GO" id="GO:0030145">
    <property type="term" value="F:manganese ion binding"/>
    <property type="evidence" value="ECO:0007669"/>
    <property type="project" value="InterPro"/>
</dbReference>
<evidence type="ECO:0000259" key="6">
    <source>
        <dbReference type="PROSITE" id="PS00631"/>
    </source>
</evidence>
<evidence type="ECO:0000256" key="3">
    <source>
        <dbReference type="ARBA" id="ARBA00022670"/>
    </source>
</evidence>
<dbReference type="GO" id="GO:0006508">
    <property type="term" value="P:proteolysis"/>
    <property type="evidence" value="ECO:0007669"/>
    <property type="project" value="UniProtKB-KW"/>
</dbReference>
<sequence>MAFPKITVIDDLSSALSASAKWDAVIVVAADCNAVSEPAIQAALNAHQQIDARINSEVLLFSNEQVPGKRIIFAPTGQLSRYYDDVRRFFDVANQAAKLAASAGVKQPLVLVDAPDDERFKNAVSAVYLGLTQGLWQPLEARMALDESELEPITEIGLLGSTDSVSAKWLMAAEAGKRVARDLCGTEPERMAPPGFADYCVEALAGSAVKVEVISDQRQLERQYPLLFAVARASEAVERHQARVITMTYEGKGPIEHSLYLAGKGITYDTGGADLKVNGHMAGMSRDKGGAATVAGFMKMLAQLQPEGIKVVAEIGAVRNSIGADAFVADEIITSRAGVRVRIGNTDAEGRLVLSDVLTHLIELAENDDKAEFFSVATLTGHAARAVGPYTALVENGVARTKDSAKMLSAAGDLWADPAEVSRSRREDFDFVRPRTKADDLLSSNNAASAVTARGHQFPMAFLQISSGLDKTSHAYTHVDIAGSGVEGGDWQHGKPTAAGLMMLAGRYL</sequence>
<evidence type="ECO:0000256" key="2">
    <source>
        <dbReference type="ARBA" id="ARBA00022438"/>
    </source>
</evidence>
<keyword evidence="8" id="KW-1185">Reference proteome</keyword>
<dbReference type="PRINTS" id="PR00481">
    <property type="entry name" value="LAMNOPPTDASE"/>
</dbReference>